<dbReference type="STRING" id="1121945.GCA_000421805_02883"/>
<dbReference type="AlphaFoldDB" id="A0A1X4H8J3"/>
<feature type="transmembrane region" description="Helical" evidence="1">
    <location>
        <begin position="67"/>
        <end position="88"/>
    </location>
</feature>
<evidence type="ECO:0000313" key="2">
    <source>
        <dbReference type="EMBL" id="OSP08276.1"/>
    </source>
</evidence>
<comment type="caution">
    <text evidence="2">The sequence shown here is derived from an EMBL/GenBank/DDBJ whole genome shotgun (WGS) entry which is preliminary data.</text>
</comment>
<name>A0A1X4H8J3_HALEZ</name>
<evidence type="ECO:0000256" key="1">
    <source>
        <dbReference type="SAM" id="Phobius"/>
    </source>
</evidence>
<reference evidence="2 3" key="1">
    <citation type="submission" date="2017-04" db="EMBL/GenBank/DDBJ databases">
        <title>MLSA of the genus Halorubrum.</title>
        <authorList>
            <person name="De La Haba R."/>
            <person name="Sanchez-Porro C."/>
            <person name="Infante-Dominguez C."/>
            <person name="Ventosa A."/>
        </authorList>
    </citation>
    <scope>NUCLEOTIDE SEQUENCE [LARGE SCALE GENOMIC DNA]</scope>
    <source>
        <strain evidence="2 3">DSM 17463</strain>
    </source>
</reference>
<dbReference type="Proteomes" id="UP000193587">
    <property type="component" value="Unassembled WGS sequence"/>
</dbReference>
<organism evidence="2 3">
    <name type="scientific">Halorubrum ezzemoulense DSM 17463</name>
    <dbReference type="NCBI Taxonomy" id="1121945"/>
    <lineage>
        <taxon>Archaea</taxon>
        <taxon>Methanobacteriati</taxon>
        <taxon>Methanobacteriota</taxon>
        <taxon>Stenosarchaea group</taxon>
        <taxon>Halobacteria</taxon>
        <taxon>Halobacteriales</taxon>
        <taxon>Haloferacaceae</taxon>
        <taxon>Halorubrum</taxon>
    </lineage>
</organism>
<sequence length="95" mass="10275">MVEPITQWEPALLREIGITLCIIAITILGTHHIPDLKKNPRLRFLITASVVIMVLGGMDQYPVVTEALTIAVAVAAVGIPLAVCTRAYKIIVTTN</sequence>
<gene>
    <name evidence="2" type="ORF">B9H04_06850</name>
</gene>
<dbReference type="EMBL" id="NEDJ01000017">
    <property type="protein sequence ID" value="OSP08276.1"/>
    <property type="molecule type" value="Genomic_DNA"/>
</dbReference>
<dbReference type="RefSeq" id="WP_049932970.1">
    <property type="nucleotide sequence ID" value="NZ_ATXS01000017.1"/>
</dbReference>
<proteinExistence type="predicted"/>
<accession>A0A1X4H8J3</accession>
<keyword evidence="1" id="KW-1133">Transmembrane helix</keyword>
<protein>
    <submittedName>
        <fullName evidence="2">Uncharacterized protein</fullName>
    </submittedName>
</protein>
<evidence type="ECO:0000313" key="3">
    <source>
        <dbReference type="Proteomes" id="UP000193587"/>
    </source>
</evidence>
<feature type="transmembrane region" description="Helical" evidence="1">
    <location>
        <begin position="12"/>
        <end position="30"/>
    </location>
</feature>
<keyword evidence="1" id="KW-0472">Membrane</keyword>
<keyword evidence="1" id="KW-0812">Transmembrane</keyword>